<gene>
    <name evidence="4" type="ORF">H8R94_07840</name>
</gene>
<feature type="DNA-binding region" description="H-T-H motif" evidence="2">
    <location>
        <begin position="35"/>
        <end position="54"/>
    </location>
</feature>
<evidence type="ECO:0000313" key="4">
    <source>
        <dbReference type="EMBL" id="MBC5686507.1"/>
    </source>
</evidence>
<evidence type="ECO:0000313" key="5">
    <source>
        <dbReference type="Proteomes" id="UP000643810"/>
    </source>
</evidence>
<feature type="domain" description="HTH tetR-type" evidence="3">
    <location>
        <begin position="12"/>
        <end position="72"/>
    </location>
</feature>
<reference evidence="4 5" key="1">
    <citation type="submission" date="2020-08" db="EMBL/GenBank/DDBJ databases">
        <title>Genome public.</title>
        <authorList>
            <person name="Liu C."/>
            <person name="Sun Q."/>
        </authorList>
    </citation>
    <scope>NUCLEOTIDE SEQUENCE [LARGE SCALE GENOMIC DNA]</scope>
    <source>
        <strain evidence="4 5">NSJ-9</strain>
    </source>
</reference>
<keyword evidence="5" id="KW-1185">Reference proteome</keyword>
<accession>A0ABR7GGC1</accession>
<dbReference type="Gene3D" id="1.10.357.10">
    <property type="entry name" value="Tetracycline Repressor, domain 2"/>
    <property type="match status" value="1"/>
</dbReference>
<dbReference type="Proteomes" id="UP000643810">
    <property type="component" value="Unassembled WGS sequence"/>
</dbReference>
<dbReference type="EMBL" id="JACOPG010000003">
    <property type="protein sequence ID" value="MBC5686507.1"/>
    <property type="molecule type" value="Genomic_DNA"/>
</dbReference>
<dbReference type="SUPFAM" id="SSF46689">
    <property type="entry name" value="Homeodomain-like"/>
    <property type="match status" value="1"/>
</dbReference>
<evidence type="ECO:0000259" key="3">
    <source>
        <dbReference type="PROSITE" id="PS50977"/>
    </source>
</evidence>
<dbReference type="Pfam" id="PF00440">
    <property type="entry name" value="TetR_N"/>
    <property type="match status" value="1"/>
</dbReference>
<keyword evidence="1 2" id="KW-0238">DNA-binding</keyword>
<proteinExistence type="predicted"/>
<dbReference type="InterPro" id="IPR001647">
    <property type="entry name" value="HTH_TetR"/>
</dbReference>
<organism evidence="4 5">
    <name type="scientific">Roseburia lenta</name>
    <dbReference type="NCBI Taxonomy" id="2763061"/>
    <lineage>
        <taxon>Bacteria</taxon>
        <taxon>Bacillati</taxon>
        <taxon>Bacillota</taxon>
        <taxon>Clostridia</taxon>
        <taxon>Lachnospirales</taxon>
        <taxon>Lachnospiraceae</taxon>
        <taxon>Roseburia</taxon>
    </lineage>
</organism>
<name>A0ABR7GGC1_9FIRM</name>
<evidence type="ECO:0000256" key="1">
    <source>
        <dbReference type="ARBA" id="ARBA00023125"/>
    </source>
</evidence>
<protein>
    <submittedName>
        <fullName evidence="4">TetR/AcrR family transcriptional regulator</fullName>
    </submittedName>
</protein>
<evidence type="ECO:0000256" key="2">
    <source>
        <dbReference type="PROSITE-ProRule" id="PRU00335"/>
    </source>
</evidence>
<comment type="caution">
    <text evidence="4">The sequence shown here is derived from an EMBL/GenBank/DDBJ whole genome shotgun (WGS) entry which is preliminary data.</text>
</comment>
<dbReference type="PROSITE" id="PS50977">
    <property type="entry name" value="HTH_TETR_2"/>
    <property type="match status" value="1"/>
</dbReference>
<dbReference type="RefSeq" id="WP_186854331.1">
    <property type="nucleotide sequence ID" value="NZ_JACOPG010000003.1"/>
</dbReference>
<sequence>MDQTAYFEQMRQKRRSEILETARRMILDQGLFSFSMQGLAQTLDVSTVTLYKYYKNSIAIIEDLYQATTGTLFQFPDLFPTQKKPEDLVLEYISLILDDMICRREDFRLVMTLGLYIYPADPVTEILPAEPFLQYLQETLPPEVCALSRDNSDFLSFATDACLSFMQSVATQSKPDLRQMKKQLLLSLSLWF</sequence>
<dbReference type="InterPro" id="IPR009057">
    <property type="entry name" value="Homeodomain-like_sf"/>
</dbReference>